<gene>
    <name evidence="1" type="ORF">LR48_Vigan293s000200</name>
</gene>
<dbReference type="Proteomes" id="UP000053144">
    <property type="component" value="Unassembled WGS sequence"/>
</dbReference>
<accession>A0A0L9T881</accession>
<dbReference type="Gramene" id="KOM26551">
    <property type="protein sequence ID" value="KOM26551"/>
    <property type="gene ID" value="LR48_Vigan293s000200"/>
</dbReference>
<organism evidence="1 2">
    <name type="scientific">Phaseolus angularis</name>
    <name type="common">Azuki bean</name>
    <name type="synonym">Vigna angularis</name>
    <dbReference type="NCBI Taxonomy" id="3914"/>
    <lineage>
        <taxon>Eukaryota</taxon>
        <taxon>Viridiplantae</taxon>
        <taxon>Streptophyta</taxon>
        <taxon>Embryophyta</taxon>
        <taxon>Tracheophyta</taxon>
        <taxon>Spermatophyta</taxon>
        <taxon>Magnoliopsida</taxon>
        <taxon>eudicotyledons</taxon>
        <taxon>Gunneridae</taxon>
        <taxon>Pentapetalae</taxon>
        <taxon>rosids</taxon>
        <taxon>fabids</taxon>
        <taxon>Fabales</taxon>
        <taxon>Fabaceae</taxon>
        <taxon>Papilionoideae</taxon>
        <taxon>50 kb inversion clade</taxon>
        <taxon>NPAAA clade</taxon>
        <taxon>indigoferoid/millettioid clade</taxon>
        <taxon>Phaseoleae</taxon>
        <taxon>Vigna</taxon>
    </lineage>
</organism>
<evidence type="ECO:0000313" key="2">
    <source>
        <dbReference type="Proteomes" id="UP000053144"/>
    </source>
</evidence>
<protein>
    <submittedName>
        <fullName evidence="1">Uncharacterized protein</fullName>
    </submittedName>
</protein>
<name>A0A0L9T881_PHAAN</name>
<dbReference type="AlphaFoldDB" id="A0A0L9T881"/>
<sequence length="74" mass="7629">MTRGSSSPLLLFLDDVAMAVKARDGAAREQQRCCDGGCNGGESAATVDGEMDSVCGLDSPLELGVLLLSFLCGF</sequence>
<reference evidence="2" key="1">
    <citation type="journal article" date="2015" name="Proc. Natl. Acad. Sci. U.S.A.">
        <title>Genome sequencing of adzuki bean (Vigna angularis) provides insight into high starch and low fat accumulation and domestication.</title>
        <authorList>
            <person name="Yang K."/>
            <person name="Tian Z."/>
            <person name="Chen C."/>
            <person name="Luo L."/>
            <person name="Zhao B."/>
            <person name="Wang Z."/>
            <person name="Yu L."/>
            <person name="Li Y."/>
            <person name="Sun Y."/>
            <person name="Li W."/>
            <person name="Chen Y."/>
            <person name="Li Y."/>
            <person name="Zhang Y."/>
            <person name="Ai D."/>
            <person name="Zhao J."/>
            <person name="Shang C."/>
            <person name="Ma Y."/>
            <person name="Wu B."/>
            <person name="Wang M."/>
            <person name="Gao L."/>
            <person name="Sun D."/>
            <person name="Zhang P."/>
            <person name="Guo F."/>
            <person name="Wang W."/>
            <person name="Li Y."/>
            <person name="Wang J."/>
            <person name="Varshney R.K."/>
            <person name="Wang J."/>
            <person name="Ling H.Q."/>
            <person name="Wan P."/>
        </authorList>
    </citation>
    <scope>NUCLEOTIDE SEQUENCE</scope>
    <source>
        <strain evidence="2">cv. Jingnong 6</strain>
    </source>
</reference>
<dbReference type="EMBL" id="KQ258329">
    <property type="protein sequence ID" value="KOM26551.1"/>
    <property type="molecule type" value="Genomic_DNA"/>
</dbReference>
<proteinExistence type="predicted"/>
<evidence type="ECO:0000313" key="1">
    <source>
        <dbReference type="EMBL" id="KOM26551.1"/>
    </source>
</evidence>